<dbReference type="InterPro" id="IPR013535">
    <property type="entry name" value="PUL_dom"/>
</dbReference>
<dbReference type="Gene3D" id="2.130.10.10">
    <property type="entry name" value="YVTN repeat-like/Quinoprotein amine dehydrogenase"/>
    <property type="match status" value="1"/>
</dbReference>
<dbReference type="Gene3D" id="3.10.20.870">
    <property type="entry name" value="PFU (PLAA family ubiquitin binding), C-terminal domain"/>
    <property type="match status" value="1"/>
</dbReference>
<evidence type="ECO:0000256" key="5">
    <source>
        <dbReference type="ARBA" id="ARBA00022737"/>
    </source>
</evidence>
<keyword evidence="5" id="KW-0677">Repeat</keyword>
<feature type="region of interest" description="Disordered" evidence="7">
    <location>
        <begin position="466"/>
        <end position="557"/>
    </location>
</feature>
<dbReference type="PROSITE" id="PS50294">
    <property type="entry name" value="WD_REPEATS_REGION"/>
    <property type="match status" value="2"/>
</dbReference>
<comment type="similarity">
    <text evidence="2">Belongs to the WD repeat PLAP family.</text>
</comment>
<dbReference type="InterPro" id="IPR011989">
    <property type="entry name" value="ARM-like"/>
</dbReference>
<organism evidence="10 11">
    <name type="scientific">Clavelina lepadiformis</name>
    <name type="common">Light-bulb sea squirt</name>
    <name type="synonym">Ascidia lepadiformis</name>
    <dbReference type="NCBI Taxonomy" id="159417"/>
    <lineage>
        <taxon>Eukaryota</taxon>
        <taxon>Metazoa</taxon>
        <taxon>Chordata</taxon>
        <taxon>Tunicata</taxon>
        <taxon>Ascidiacea</taxon>
        <taxon>Aplousobranchia</taxon>
        <taxon>Clavelinidae</taxon>
        <taxon>Clavelina</taxon>
    </lineage>
</organism>
<dbReference type="InterPro" id="IPR036322">
    <property type="entry name" value="WD40_repeat_dom_sf"/>
</dbReference>
<dbReference type="Pfam" id="PF09070">
    <property type="entry name" value="PFU"/>
    <property type="match status" value="1"/>
</dbReference>
<dbReference type="InterPro" id="IPR015943">
    <property type="entry name" value="WD40/YVTN_repeat-like_dom_sf"/>
</dbReference>
<gene>
    <name evidence="10" type="ORF">CVLEPA_LOCUS16640</name>
</gene>
<reference evidence="10 11" key="1">
    <citation type="submission" date="2024-02" db="EMBL/GenBank/DDBJ databases">
        <authorList>
            <person name="Daric V."/>
            <person name="Darras S."/>
        </authorList>
    </citation>
    <scope>NUCLEOTIDE SEQUENCE [LARGE SCALE GENOMIC DNA]</scope>
</reference>
<feature type="repeat" description="WD" evidence="6">
    <location>
        <begin position="231"/>
        <end position="272"/>
    </location>
</feature>
<evidence type="ECO:0000256" key="6">
    <source>
        <dbReference type="PROSITE-ProRule" id="PRU00221"/>
    </source>
</evidence>
<protein>
    <recommendedName>
        <fullName evidence="12">Phospholipase A-2-activating protein</fullName>
    </recommendedName>
</protein>
<dbReference type="CDD" id="cd00200">
    <property type="entry name" value="WD40"/>
    <property type="match status" value="1"/>
</dbReference>
<dbReference type="EMBL" id="CAWYQH010000100">
    <property type="protein sequence ID" value="CAK8685515.1"/>
    <property type="molecule type" value="Genomic_DNA"/>
</dbReference>
<evidence type="ECO:0008006" key="12">
    <source>
        <dbReference type="Google" id="ProtNLM"/>
    </source>
</evidence>
<dbReference type="Pfam" id="PF00400">
    <property type="entry name" value="WD40"/>
    <property type="match status" value="6"/>
</dbReference>
<dbReference type="PANTHER" id="PTHR19849">
    <property type="entry name" value="PHOSPHOLIPASE A-2-ACTIVATING PROTEIN"/>
    <property type="match status" value="1"/>
</dbReference>
<evidence type="ECO:0000259" key="8">
    <source>
        <dbReference type="PROSITE" id="PS51394"/>
    </source>
</evidence>
<dbReference type="InterPro" id="IPR038122">
    <property type="entry name" value="PFU_sf"/>
</dbReference>
<name>A0ABP0G5Z2_CLALP</name>
<feature type="domain" description="PFU" evidence="8">
    <location>
        <begin position="370"/>
        <end position="465"/>
    </location>
</feature>
<dbReference type="Proteomes" id="UP001642483">
    <property type="component" value="Unassembled WGS sequence"/>
</dbReference>
<dbReference type="Pfam" id="PF08324">
    <property type="entry name" value="PUL"/>
    <property type="match status" value="1"/>
</dbReference>
<dbReference type="PANTHER" id="PTHR19849:SF0">
    <property type="entry name" value="PHOSPHOLIPASE A-2-ACTIVATING PROTEIN"/>
    <property type="match status" value="1"/>
</dbReference>
<feature type="compositionally biased region" description="Low complexity" evidence="7">
    <location>
        <begin position="503"/>
        <end position="513"/>
    </location>
</feature>
<dbReference type="SUPFAM" id="SSF50978">
    <property type="entry name" value="WD40 repeat-like"/>
    <property type="match status" value="1"/>
</dbReference>
<evidence type="ECO:0000256" key="2">
    <source>
        <dbReference type="ARBA" id="ARBA00008495"/>
    </source>
</evidence>
<dbReference type="PROSITE" id="PS50082">
    <property type="entry name" value="WD_REPEATS_2"/>
    <property type="match status" value="2"/>
</dbReference>
<accession>A0ABP0G5Z2</accession>
<dbReference type="InterPro" id="IPR015155">
    <property type="entry name" value="PFU"/>
</dbReference>
<feature type="compositionally biased region" description="Polar residues" evidence="7">
    <location>
        <begin position="527"/>
        <end position="539"/>
    </location>
</feature>
<dbReference type="PROSITE" id="PS51394">
    <property type="entry name" value="PFU"/>
    <property type="match status" value="1"/>
</dbReference>
<dbReference type="PROSITE" id="PS51396">
    <property type="entry name" value="PUL"/>
    <property type="match status" value="1"/>
</dbReference>
<evidence type="ECO:0000313" key="11">
    <source>
        <dbReference type="Proteomes" id="UP001642483"/>
    </source>
</evidence>
<keyword evidence="4 6" id="KW-0853">WD repeat</keyword>
<evidence type="ECO:0000259" key="9">
    <source>
        <dbReference type="PROSITE" id="PS51396"/>
    </source>
</evidence>
<evidence type="ECO:0000256" key="7">
    <source>
        <dbReference type="SAM" id="MobiDB-lite"/>
    </source>
</evidence>
<dbReference type="Gene3D" id="1.25.10.10">
    <property type="entry name" value="Leucine-rich Repeat Variant"/>
    <property type="match status" value="1"/>
</dbReference>
<keyword evidence="3" id="KW-0963">Cytoplasm</keyword>
<dbReference type="SMART" id="SM00320">
    <property type="entry name" value="WD40"/>
    <property type="match status" value="7"/>
</dbReference>
<evidence type="ECO:0000313" key="10">
    <source>
        <dbReference type="EMBL" id="CAK8685515.1"/>
    </source>
</evidence>
<evidence type="ECO:0000256" key="4">
    <source>
        <dbReference type="ARBA" id="ARBA00022574"/>
    </source>
</evidence>
<proteinExistence type="inferred from homology"/>
<evidence type="ECO:0000256" key="1">
    <source>
        <dbReference type="ARBA" id="ARBA00004496"/>
    </source>
</evidence>
<feature type="repeat" description="WD" evidence="6">
    <location>
        <begin position="150"/>
        <end position="182"/>
    </location>
</feature>
<sequence>MSSQHYKYVCTLRGHNADVRGLCEVQEKGILSCSRDLTTKLWISSGENDYKEQSSYTGHKNFVLCVAMMTPLKDVYPDGLILTGSSDHHINVYMPTSCEPIMSLVGHSNTVCSMVAGLCGTVVSGSWDYTARLWLFDSKEIKDAKCVMIMSGHTAAVWDVMIMPGQQRLIVTASADKTIKIWRTGKCSHTLEGHSDCVRSLSALSLSQFLSCSNDASVKRWSVEGQCLQTYYGHSNFIYSVCSIPDKSEFVTCSEDRTLKVWTISEGNPIQTIPLPAQSLWKVIVLINGDIAVGCNDSTIRIFSKIRSASPDNQASFQQELSTSEIPGASMELGDLNVDNLPGVEALEKSGERDGQTLMVSNQGKVEAYKWNNIDGKWVKVGDVVGSNATGKKSVYQGKEYDYVFTIDIEEGKPPLHLPYNLTEDPWFAAQKFIDDNVLGQHFLDTIVNFIVDNTKGANAQYQTASQYSDPFTGEGRYMPNTTEGQSSGGADPFTGSGRYIPSNNNSSGSRSGTDPYTGGGRYVPESSASRIEPSQSVQRDPILNPSRYIPDSNGNMQKKISVSNQYFPKTDYILFNKKNVSAMIGKIKEFAEIIESPLSSEDLMSLENMTNPDYNPVSHEIEKLWRMLHWNADVLFPILDFVRYSSINQLCIVQTICSNWAEEFLNMLLEILRNSSCKNAQTNVLLALRILCNLFSSTDGLAFLLAGCNEICNAVAMLLPADGAESVHGVANNVQVAIATLHINYAVCFINKSSYSSALASLCDDARLCCLRSSLTFVGQAKCIGLEALFRHLVGLGTMISRHEIARVTAKSLNVQELVEVAADVFRQSSKVAECSRYLLLAL</sequence>
<feature type="domain" description="PUL" evidence="9">
    <location>
        <begin position="566"/>
        <end position="843"/>
    </location>
</feature>
<evidence type="ECO:0000256" key="3">
    <source>
        <dbReference type="ARBA" id="ARBA00022490"/>
    </source>
</evidence>
<keyword evidence="11" id="KW-1185">Reference proteome</keyword>
<dbReference type="InterPro" id="IPR001680">
    <property type="entry name" value="WD40_rpt"/>
</dbReference>
<comment type="caution">
    <text evidence="10">The sequence shown here is derived from an EMBL/GenBank/DDBJ whole genome shotgun (WGS) entry which is preliminary data.</text>
</comment>
<comment type="subcellular location">
    <subcellularLocation>
        <location evidence="1">Cytoplasm</location>
    </subcellularLocation>
</comment>